<sequence length="77" mass="9211">MNADVIRQAIEFEEYDRNDPEKRPELFIFDAGFINHGYVEEYSLRDKDFVELKRITDGKRAFLYCDNGHLEFFALKT</sequence>
<organism evidence="1 2">
    <name type="scientific">Caenorhabditis nigoni</name>
    <dbReference type="NCBI Taxonomy" id="1611254"/>
    <lineage>
        <taxon>Eukaryota</taxon>
        <taxon>Metazoa</taxon>
        <taxon>Ecdysozoa</taxon>
        <taxon>Nematoda</taxon>
        <taxon>Chromadorea</taxon>
        <taxon>Rhabditida</taxon>
        <taxon>Rhabditina</taxon>
        <taxon>Rhabditomorpha</taxon>
        <taxon>Rhabditoidea</taxon>
        <taxon>Rhabditidae</taxon>
        <taxon>Peloderinae</taxon>
        <taxon>Caenorhabditis</taxon>
    </lineage>
</organism>
<evidence type="ECO:0000313" key="1">
    <source>
        <dbReference type="EMBL" id="PIC22554.1"/>
    </source>
</evidence>
<gene>
    <name evidence="1" type="primary">Cnig_chr_V.g16567</name>
    <name evidence="1" type="ORF">B9Z55_016567</name>
</gene>
<name>A0A2G5T586_9PELO</name>
<dbReference type="Proteomes" id="UP000230233">
    <property type="component" value="Chromosome V"/>
</dbReference>
<protein>
    <submittedName>
        <fullName evidence="1">Uncharacterized protein</fullName>
    </submittedName>
</protein>
<proteinExistence type="predicted"/>
<evidence type="ECO:0000313" key="2">
    <source>
        <dbReference type="Proteomes" id="UP000230233"/>
    </source>
</evidence>
<keyword evidence="2" id="KW-1185">Reference proteome</keyword>
<reference evidence="2" key="1">
    <citation type="submission" date="2017-10" db="EMBL/GenBank/DDBJ databases">
        <title>Rapid genome shrinkage in a self-fertile nematode reveals novel sperm competition proteins.</title>
        <authorList>
            <person name="Yin D."/>
            <person name="Schwarz E.M."/>
            <person name="Thomas C.G."/>
            <person name="Felde R.L."/>
            <person name="Korf I.F."/>
            <person name="Cutter A.D."/>
            <person name="Schartner C.M."/>
            <person name="Ralston E.J."/>
            <person name="Meyer B.J."/>
            <person name="Haag E.S."/>
        </authorList>
    </citation>
    <scope>NUCLEOTIDE SEQUENCE [LARGE SCALE GENOMIC DNA]</scope>
    <source>
        <strain evidence="2">JU1422</strain>
    </source>
</reference>
<accession>A0A2G5T586</accession>
<comment type="caution">
    <text evidence="1">The sequence shown here is derived from an EMBL/GenBank/DDBJ whole genome shotgun (WGS) entry which is preliminary data.</text>
</comment>
<dbReference type="AlphaFoldDB" id="A0A2G5T586"/>
<dbReference type="EMBL" id="PDUG01000005">
    <property type="protein sequence ID" value="PIC22554.1"/>
    <property type="molecule type" value="Genomic_DNA"/>
</dbReference>